<feature type="compositionally biased region" description="Low complexity" evidence="1">
    <location>
        <begin position="87"/>
        <end position="107"/>
    </location>
</feature>
<dbReference type="AlphaFoldDB" id="A0A803MEK4"/>
<evidence type="ECO:0000313" key="3">
    <source>
        <dbReference type="Proteomes" id="UP000596660"/>
    </source>
</evidence>
<keyword evidence="3" id="KW-1185">Reference proteome</keyword>
<reference evidence="2" key="1">
    <citation type="journal article" date="2017" name="Nature">
        <title>The genome of Chenopodium quinoa.</title>
        <authorList>
            <person name="Jarvis D.E."/>
            <person name="Ho Y.S."/>
            <person name="Lightfoot D.J."/>
            <person name="Schmoeckel S.M."/>
            <person name="Li B."/>
            <person name="Borm T.J.A."/>
            <person name="Ohyanagi H."/>
            <person name="Mineta K."/>
            <person name="Michell C.T."/>
            <person name="Saber N."/>
            <person name="Kharbatia N.M."/>
            <person name="Rupper R.R."/>
            <person name="Sharp A.R."/>
            <person name="Dally N."/>
            <person name="Boughton B.A."/>
            <person name="Woo Y.H."/>
            <person name="Gao G."/>
            <person name="Schijlen E.G.W.M."/>
            <person name="Guo X."/>
            <person name="Momin A.A."/>
            <person name="Negrao S."/>
            <person name="Al-Babili S."/>
            <person name="Gehring C."/>
            <person name="Roessner U."/>
            <person name="Jung C."/>
            <person name="Murphy K."/>
            <person name="Arold S.T."/>
            <person name="Gojobori T."/>
            <person name="van der Linden C.G."/>
            <person name="van Loo E.N."/>
            <person name="Jellen E.N."/>
            <person name="Maughan P.J."/>
            <person name="Tester M."/>
        </authorList>
    </citation>
    <scope>NUCLEOTIDE SEQUENCE [LARGE SCALE GENOMIC DNA]</scope>
    <source>
        <strain evidence="2">cv. PI 614886</strain>
    </source>
</reference>
<dbReference type="Proteomes" id="UP000596660">
    <property type="component" value="Unplaced"/>
</dbReference>
<dbReference type="Gramene" id="AUR62027897-RA">
    <property type="protein sequence ID" value="AUR62027897-RA:cds"/>
    <property type="gene ID" value="AUR62027897"/>
</dbReference>
<name>A0A803MEK4_CHEQI</name>
<proteinExistence type="predicted"/>
<feature type="compositionally biased region" description="Polar residues" evidence="1">
    <location>
        <begin position="50"/>
        <end position="67"/>
    </location>
</feature>
<feature type="region of interest" description="Disordered" evidence="1">
    <location>
        <begin position="1"/>
        <end position="26"/>
    </location>
</feature>
<dbReference type="EnsemblPlants" id="AUR62027897-RA">
    <property type="protein sequence ID" value="AUR62027897-RA:cds"/>
    <property type="gene ID" value="AUR62027897"/>
</dbReference>
<evidence type="ECO:0000256" key="1">
    <source>
        <dbReference type="SAM" id="MobiDB-lite"/>
    </source>
</evidence>
<sequence length="167" mass="18519">MTAGLPQAYAGKVDFIQNQEPLPSFESCRSRLKLAERTIKNRLAKEGGATSRQPTALVTSTNQQPTDSSGNSNRSNNRNNKQKKSTTKSYSKGRNTGPTQQQAGPPWQPWQFQQVNEMINDQITFTDSERFRDGGIVSDLISCRGRWSVRSGAKGFGIVVGFDEVDF</sequence>
<organism evidence="2 3">
    <name type="scientific">Chenopodium quinoa</name>
    <name type="common">Quinoa</name>
    <dbReference type="NCBI Taxonomy" id="63459"/>
    <lineage>
        <taxon>Eukaryota</taxon>
        <taxon>Viridiplantae</taxon>
        <taxon>Streptophyta</taxon>
        <taxon>Embryophyta</taxon>
        <taxon>Tracheophyta</taxon>
        <taxon>Spermatophyta</taxon>
        <taxon>Magnoliopsida</taxon>
        <taxon>eudicotyledons</taxon>
        <taxon>Gunneridae</taxon>
        <taxon>Pentapetalae</taxon>
        <taxon>Caryophyllales</taxon>
        <taxon>Chenopodiaceae</taxon>
        <taxon>Chenopodioideae</taxon>
        <taxon>Atripliceae</taxon>
        <taxon>Chenopodium</taxon>
    </lineage>
</organism>
<protein>
    <submittedName>
        <fullName evidence="2">Uncharacterized protein</fullName>
    </submittedName>
</protein>
<evidence type="ECO:0000313" key="2">
    <source>
        <dbReference type="EnsemblPlants" id="AUR62027897-RA:cds"/>
    </source>
</evidence>
<accession>A0A803MEK4</accession>
<reference evidence="2" key="2">
    <citation type="submission" date="2021-03" db="UniProtKB">
        <authorList>
            <consortium name="EnsemblPlants"/>
        </authorList>
    </citation>
    <scope>IDENTIFICATION</scope>
</reference>
<feature type="region of interest" description="Disordered" evidence="1">
    <location>
        <begin position="41"/>
        <end position="107"/>
    </location>
</feature>
<feature type="compositionally biased region" description="Low complexity" evidence="1">
    <location>
        <begin position="68"/>
        <end position="79"/>
    </location>
</feature>